<dbReference type="Proteomes" id="UP000234681">
    <property type="component" value="Chromosome 4"/>
</dbReference>
<protein>
    <submittedName>
        <fullName evidence="1">RCG56202</fullName>
    </submittedName>
</protein>
<sequence>METPEQAASAKKHHLQDDQQTEIRGVAKKEMSPNCPANVALIPTPLLDGLARSRMLLLHLDNRGFSFQFVPFVMGQSICYPMCSRTGSTEPKNTISQIKQYQESKDIFKPLEKTFFAGYFSQSFFCPLFVCFCF</sequence>
<organism evidence="1 2">
    <name type="scientific">Rattus norvegicus</name>
    <name type="common">Rat</name>
    <dbReference type="NCBI Taxonomy" id="10116"/>
    <lineage>
        <taxon>Eukaryota</taxon>
        <taxon>Metazoa</taxon>
        <taxon>Chordata</taxon>
        <taxon>Craniata</taxon>
        <taxon>Vertebrata</taxon>
        <taxon>Euteleostomi</taxon>
        <taxon>Mammalia</taxon>
        <taxon>Eutheria</taxon>
        <taxon>Euarchontoglires</taxon>
        <taxon>Glires</taxon>
        <taxon>Rodentia</taxon>
        <taxon>Myomorpha</taxon>
        <taxon>Muroidea</taxon>
        <taxon>Muridae</taxon>
        <taxon>Murinae</taxon>
        <taxon>Rattus</taxon>
    </lineage>
</organism>
<name>A6IBC7_RAT</name>
<accession>A6IBC7</accession>
<reference evidence="2" key="1">
    <citation type="submission" date="2005-09" db="EMBL/GenBank/DDBJ databases">
        <authorList>
            <person name="Mural R.J."/>
            <person name="Li P.W."/>
            <person name="Adams M.D."/>
            <person name="Amanatides P.G."/>
            <person name="Baden-Tillson H."/>
            <person name="Barnstead M."/>
            <person name="Chin S.H."/>
            <person name="Dew I."/>
            <person name="Evans C.A."/>
            <person name="Ferriera S."/>
            <person name="Flanigan M."/>
            <person name="Fosler C."/>
            <person name="Glodek A."/>
            <person name="Gu Z."/>
            <person name="Holt R.A."/>
            <person name="Jennings D."/>
            <person name="Kraft C.L."/>
            <person name="Lu F."/>
            <person name="Nguyen T."/>
            <person name="Nusskern D.R."/>
            <person name="Pfannkoch C.M."/>
            <person name="Sitter C."/>
            <person name="Sutton G.G."/>
            <person name="Venter J.C."/>
            <person name="Wang Z."/>
            <person name="Woodage T."/>
            <person name="Zheng X.H."/>
            <person name="Zhong F."/>
        </authorList>
    </citation>
    <scope>NUCLEOTIDE SEQUENCE [LARGE SCALE GENOMIC DNA]</scope>
    <source>
        <strain>BN</strain>
        <strain evidence="2">Sprague-Dawley</strain>
    </source>
</reference>
<proteinExistence type="predicted"/>
<evidence type="ECO:0000313" key="1">
    <source>
        <dbReference type="EMBL" id="EDL91395.1"/>
    </source>
</evidence>
<gene>
    <name evidence="1" type="ORF">rCG_56202</name>
</gene>
<dbReference type="AlphaFoldDB" id="A6IBC7"/>
<dbReference type="EMBL" id="CH473957">
    <property type="protein sequence ID" value="EDL91395.1"/>
    <property type="molecule type" value="Genomic_DNA"/>
</dbReference>
<evidence type="ECO:0000313" key="2">
    <source>
        <dbReference type="Proteomes" id="UP000234681"/>
    </source>
</evidence>